<comment type="caution">
    <text evidence="8">The sequence shown here is derived from an EMBL/GenBank/DDBJ whole genome shotgun (WGS) entry which is preliminary data.</text>
</comment>
<proteinExistence type="inferred from homology"/>
<dbReference type="Gene3D" id="6.10.250.1890">
    <property type="match status" value="1"/>
</dbReference>
<dbReference type="InterPro" id="IPR000447">
    <property type="entry name" value="G3P_DH_FAD-dep"/>
</dbReference>
<dbReference type="Gene3D" id="1.10.8.870">
    <property type="entry name" value="Alpha-glycerophosphate oxidase, cap domain"/>
    <property type="match status" value="1"/>
</dbReference>
<dbReference type="Gene3D" id="3.50.50.60">
    <property type="entry name" value="FAD/NAD(P)-binding domain"/>
    <property type="match status" value="1"/>
</dbReference>
<dbReference type="PANTHER" id="PTHR11985:SF15">
    <property type="entry name" value="GLYCEROL-3-PHOSPHATE DEHYDROGENASE, MITOCHONDRIAL"/>
    <property type="match status" value="1"/>
</dbReference>
<comment type="similarity">
    <text evidence="2 6">Belongs to the FAD-dependent glycerol-3-phosphate dehydrogenase family.</text>
</comment>
<dbReference type="Pfam" id="PF01266">
    <property type="entry name" value="DAO"/>
    <property type="match status" value="1"/>
</dbReference>
<dbReference type="InterPro" id="IPR036188">
    <property type="entry name" value="FAD/NAD-bd_sf"/>
</dbReference>
<comment type="catalytic activity">
    <reaction evidence="6">
        <text>a quinone + sn-glycerol 3-phosphate = dihydroxyacetone phosphate + a quinol</text>
        <dbReference type="Rhea" id="RHEA:18977"/>
        <dbReference type="ChEBI" id="CHEBI:24646"/>
        <dbReference type="ChEBI" id="CHEBI:57597"/>
        <dbReference type="ChEBI" id="CHEBI:57642"/>
        <dbReference type="ChEBI" id="CHEBI:132124"/>
        <dbReference type="EC" id="1.1.5.3"/>
    </reaction>
</comment>
<dbReference type="AlphaFoldDB" id="A0A643F7S2"/>
<evidence type="ECO:0000313" key="9">
    <source>
        <dbReference type="Proteomes" id="UP000430120"/>
    </source>
</evidence>
<evidence type="ECO:0000256" key="5">
    <source>
        <dbReference type="ARBA" id="ARBA00023002"/>
    </source>
</evidence>
<dbReference type="PROSITE" id="PS00977">
    <property type="entry name" value="FAD_G3PDH_1"/>
    <property type="match status" value="1"/>
</dbReference>
<dbReference type="RefSeq" id="WP_151125394.1">
    <property type="nucleotide sequence ID" value="NZ_CP088081.1"/>
</dbReference>
<evidence type="ECO:0000313" key="8">
    <source>
        <dbReference type="EMBL" id="KAB0576714.1"/>
    </source>
</evidence>
<keyword evidence="3 6" id="KW-0285">Flavoprotein</keyword>
<dbReference type="PRINTS" id="PR01001">
    <property type="entry name" value="FADG3PDH"/>
</dbReference>
<evidence type="ECO:0000259" key="7">
    <source>
        <dbReference type="Pfam" id="PF01266"/>
    </source>
</evidence>
<sequence length="540" mass="59848">MPNASPAPATPGDATAAPLDCDVLVVGGGINGCGIARDLAGRGWRVVLAEQDDLAAHTSSSSTKLIHGGLRYLEYREFSLVRKALQEREVLLKSAPHIMWPLRFVMPHDPAMRPAWLIRLGLFLYDHLARREVLPGSRGVDLRQHPVGAPLQDQFTRGFVYSDGWVDDARLVVLNAIDARAHGARVFTRTRVSTAQRDARGWQATLTLADGRRCPVRARALVNAAGPWAESFLRETARPAGHEALATKSLRLVKGSHIVVRRCFEHDHTYIFQNPDKRIIFAIPYERDFTLIGTTDQEIHGDPRGAAIAEDEIAYLCAQASRYFKRAVTPADVVWTYAGVRPLLDDASGDPSAVTRDYLLEPNREGAPLLSVWGGKITTFRKLAEDAATEVGQMLGEARRPWTEGAFLPGGDLRDWIGPARRPDTDFERLVQTLGQRHPWLPGPLARRLARAYGARVGTLIGQAGSLAGLGTEVAPGLYEAELRLLQREEWAQDADDVLWRRSKLGLHYTPEERQRVSDWLQSHPHPENDGTDMKVNPCS</sequence>
<dbReference type="OrthoDB" id="9766796at2"/>
<accession>A0A643F7S2</accession>
<feature type="domain" description="FAD dependent oxidoreductase" evidence="7">
    <location>
        <begin position="22"/>
        <end position="379"/>
    </location>
</feature>
<dbReference type="EC" id="1.1.5.3" evidence="6"/>
<name>A0A643F7S2_IDEDE</name>
<dbReference type="InterPro" id="IPR006076">
    <property type="entry name" value="FAD-dep_OxRdtase"/>
</dbReference>
<keyword evidence="9" id="KW-1185">Reference proteome</keyword>
<evidence type="ECO:0000256" key="3">
    <source>
        <dbReference type="ARBA" id="ARBA00022630"/>
    </source>
</evidence>
<dbReference type="PANTHER" id="PTHR11985">
    <property type="entry name" value="GLYCEROL-3-PHOSPHATE DEHYDROGENASE"/>
    <property type="match status" value="1"/>
</dbReference>
<comment type="cofactor">
    <cofactor evidence="1 6">
        <name>FAD</name>
        <dbReference type="ChEBI" id="CHEBI:57692"/>
    </cofactor>
</comment>
<keyword evidence="4" id="KW-0274">FAD</keyword>
<dbReference type="NCBIfam" id="NF008899">
    <property type="entry name" value="PRK12266.1"/>
    <property type="match status" value="1"/>
</dbReference>
<evidence type="ECO:0000256" key="4">
    <source>
        <dbReference type="ARBA" id="ARBA00022827"/>
    </source>
</evidence>
<dbReference type="NCBIfam" id="NF009906">
    <property type="entry name" value="PRK13369.1"/>
    <property type="match status" value="1"/>
</dbReference>
<evidence type="ECO:0000256" key="6">
    <source>
        <dbReference type="RuleBase" id="RU361217"/>
    </source>
</evidence>
<dbReference type="SUPFAM" id="SSF51905">
    <property type="entry name" value="FAD/NAD(P)-binding domain"/>
    <property type="match status" value="1"/>
</dbReference>
<reference evidence="8 9" key="1">
    <citation type="submission" date="2019-09" db="EMBL/GenBank/DDBJ databases">
        <title>Draft genome sequences of 48 bacterial type strains from the CCUG.</title>
        <authorList>
            <person name="Tunovic T."/>
            <person name="Pineiro-Iglesias B."/>
            <person name="Unosson C."/>
            <person name="Inganas E."/>
            <person name="Ohlen M."/>
            <person name="Cardew S."/>
            <person name="Jensie-Markopoulos S."/>
            <person name="Salva-Serra F."/>
            <person name="Jaen-Luchoro D."/>
            <person name="Karlsson R."/>
            <person name="Svensson-Stadler L."/>
            <person name="Chun J."/>
            <person name="Moore E."/>
        </authorList>
    </citation>
    <scope>NUCLEOTIDE SEQUENCE [LARGE SCALE GENOMIC DNA]</scope>
    <source>
        <strain evidence="8 9">CCUG 30977</strain>
    </source>
</reference>
<dbReference type="Gene3D" id="3.30.9.10">
    <property type="entry name" value="D-Amino Acid Oxidase, subunit A, domain 2"/>
    <property type="match status" value="1"/>
</dbReference>
<evidence type="ECO:0000256" key="2">
    <source>
        <dbReference type="ARBA" id="ARBA00007330"/>
    </source>
</evidence>
<gene>
    <name evidence="8" type="ORF">F7Q92_17560</name>
</gene>
<dbReference type="GO" id="GO:0009331">
    <property type="term" value="C:glycerol-3-phosphate dehydrogenase (FAD) complex"/>
    <property type="evidence" value="ECO:0007669"/>
    <property type="project" value="UniProtKB-UniRule"/>
</dbReference>
<dbReference type="GO" id="GO:0046168">
    <property type="term" value="P:glycerol-3-phosphate catabolic process"/>
    <property type="evidence" value="ECO:0007669"/>
    <property type="project" value="TreeGrafter"/>
</dbReference>
<evidence type="ECO:0000256" key="1">
    <source>
        <dbReference type="ARBA" id="ARBA00001974"/>
    </source>
</evidence>
<organism evidence="8 9">
    <name type="scientific">Ideonella dechloratans</name>
    <dbReference type="NCBI Taxonomy" id="36863"/>
    <lineage>
        <taxon>Bacteria</taxon>
        <taxon>Pseudomonadati</taxon>
        <taxon>Pseudomonadota</taxon>
        <taxon>Betaproteobacteria</taxon>
        <taxon>Burkholderiales</taxon>
        <taxon>Sphaerotilaceae</taxon>
        <taxon>Ideonella</taxon>
    </lineage>
</organism>
<dbReference type="GO" id="GO:0004368">
    <property type="term" value="F:glycerol-3-phosphate dehydrogenase (quinone) activity"/>
    <property type="evidence" value="ECO:0007669"/>
    <property type="project" value="UniProtKB-EC"/>
</dbReference>
<protein>
    <recommendedName>
        <fullName evidence="6">Glycerol-3-phosphate dehydrogenase</fullName>
        <ecNumber evidence="6">1.1.5.3</ecNumber>
    </recommendedName>
</protein>
<dbReference type="EMBL" id="VZPB01000055">
    <property type="protein sequence ID" value="KAB0576714.1"/>
    <property type="molecule type" value="Genomic_DNA"/>
</dbReference>
<dbReference type="InterPro" id="IPR038299">
    <property type="entry name" value="DAO_C_sf"/>
</dbReference>
<keyword evidence="5 6" id="KW-0560">Oxidoreductase</keyword>
<dbReference type="Proteomes" id="UP000430120">
    <property type="component" value="Unassembled WGS sequence"/>
</dbReference>